<proteinExistence type="predicted"/>
<gene>
    <name evidence="1" type="ORF">AMLFYP55_01757</name>
</gene>
<sequence>MLTVLELSNSKYFSMNLCAWASVTVSRGISCLGPRKSRKHRIAFP</sequence>
<accession>A0A6N2RR00</accession>
<name>A0A6N2RR00_9BACT</name>
<protein>
    <submittedName>
        <fullName evidence="1">Uncharacterized protein</fullName>
    </submittedName>
</protein>
<dbReference type="AlphaFoldDB" id="A0A6N2RR00"/>
<organism evidence="1">
    <name type="scientific">Akkermansia muciniphila</name>
    <dbReference type="NCBI Taxonomy" id="239935"/>
    <lineage>
        <taxon>Bacteria</taxon>
        <taxon>Pseudomonadati</taxon>
        <taxon>Verrucomicrobiota</taxon>
        <taxon>Verrucomicrobiia</taxon>
        <taxon>Verrucomicrobiales</taxon>
        <taxon>Akkermansiaceae</taxon>
        <taxon>Akkermansia</taxon>
    </lineage>
</organism>
<reference evidence="1" key="1">
    <citation type="submission" date="2019-11" db="EMBL/GenBank/DDBJ databases">
        <authorList>
            <person name="Feng L."/>
        </authorList>
    </citation>
    <scope>NUCLEOTIDE SEQUENCE</scope>
    <source>
        <strain evidence="1">AMuciniphilaLFYP55</strain>
    </source>
</reference>
<dbReference type="EMBL" id="CACRSS010000002">
    <property type="protein sequence ID" value="VYS83114.1"/>
    <property type="molecule type" value="Genomic_DNA"/>
</dbReference>
<evidence type="ECO:0000313" key="1">
    <source>
        <dbReference type="EMBL" id="VYS83114.1"/>
    </source>
</evidence>